<accession>A0A928Z7C8</accession>
<evidence type="ECO:0000313" key="2">
    <source>
        <dbReference type="Proteomes" id="UP000621799"/>
    </source>
</evidence>
<dbReference type="AlphaFoldDB" id="A0A928Z7C8"/>
<proteinExistence type="predicted"/>
<protein>
    <submittedName>
        <fullName evidence="1">DUF416 family protein</fullName>
    </submittedName>
</protein>
<name>A0A928Z7C8_9CYAN</name>
<keyword evidence="2" id="KW-1185">Reference proteome</keyword>
<reference evidence="1" key="1">
    <citation type="submission" date="2020-10" db="EMBL/GenBank/DDBJ databases">
        <authorList>
            <person name="Castelo-Branco R."/>
            <person name="Eusebio N."/>
            <person name="Adriana R."/>
            <person name="Vieira A."/>
            <person name="Brugerolle De Fraissinette N."/>
            <person name="Rezende De Castro R."/>
            <person name="Schneider M.P."/>
            <person name="Vasconcelos V."/>
            <person name="Leao P.N."/>
        </authorList>
    </citation>
    <scope>NUCLEOTIDE SEQUENCE</scope>
    <source>
        <strain evidence="1">LEGE 11467</strain>
    </source>
</reference>
<organism evidence="1 2">
    <name type="scientific">Zarconia navalis LEGE 11467</name>
    <dbReference type="NCBI Taxonomy" id="1828826"/>
    <lineage>
        <taxon>Bacteria</taxon>
        <taxon>Bacillati</taxon>
        <taxon>Cyanobacteriota</taxon>
        <taxon>Cyanophyceae</taxon>
        <taxon>Oscillatoriophycideae</taxon>
        <taxon>Oscillatoriales</taxon>
        <taxon>Oscillatoriales incertae sedis</taxon>
        <taxon>Zarconia</taxon>
        <taxon>Zarconia navalis</taxon>
    </lineage>
</organism>
<sequence>MQKLLLNFFKPEILRDELSILPFFHRLSFAVSCCERILPIYHAFCAMENWGDFSIPRKSIDIIWATLQGKEIDSKKVEKYREYCGHDNIFPDAYDFGDAYYCYEAQEVLMAVRATLAAYSKPKIGDIINVVRCTRNIIESSITTRDQFFHLSIQETDSEIFEQEFLKHSLAIREITKEEEDLKILRKEEILTPNSLLFLQGSSQQEGRELIALLNSWAET</sequence>
<dbReference type="Gene3D" id="1.20.1590.10">
    <property type="entry name" value="YP_001051499.1 domain like"/>
    <property type="match status" value="1"/>
</dbReference>
<dbReference type="InterPro" id="IPR023381">
    <property type="entry name" value="YP001051499.1-like_dom_sf"/>
</dbReference>
<evidence type="ECO:0000313" key="1">
    <source>
        <dbReference type="EMBL" id="MBE9039249.1"/>
    </source>
</evidence>
<dbReference type="InterPro" id="IPR007338">
    <property type="entry name" value="DUF416"/>
</dbReference>
<comment type="caution">
    <text evidence="1">The sequence shown here is derived from an EMBL/GenBank/DDBJ whole genome shotgun (WGS) entry which is preliminary data.</text>
</comment>
<dbReference type="Proteomes" id="UP000621799">
    <property type="component" value="Unassembled WGS sequence"/>
</dbReference>
<dbReference type="RefSeq" id="WP_264319512.1">
    <property type="nucleotide sequence ID" value="NZ_JADEXN010000003.1"/>
</dbReference>
<dbReference type="EMBL" id="JADEXN010000003">
    <property type="protein sequence ID" value="MBE9039249.1"/>
    <property type="molecule type" value="Genomic_DNA"/>
</dbReference>
<gene>
    <name evidence="1" type="ORF">IQ235_00370</name>
</gene>
<dbReference type="Pfam" id="PF04222">
    <property type="entry name" value="DUF416"/>
    <property type="match status" value="1"/>
</dbReference>